<dbReference type="InterPro" id="IPR010035">
    <property type="entry name" value="Thi_S"/>
</dbReference>
<geneLocation type="plastid" evidence="1"/>
<dbReference type="AlphaFoldDB" id="A0A8F8SPK1"/>
<dbReference type="PANTHER" id="PTHR34472:SF1">
    <property type="entry name" value="SULFUR CARRIER PROTEIN THIS"/>
    <property type="match status" value="1"/>
</dbReference>
<dbReference type="SUPFAM" id="SSF54285">
    <property type="entry name" value="MoaD/ThiS"/>
    <property type="match status" value="1"/>
</dbReference>
<dbReference type="Gene3D" id="3.10.20.30">
    <property type="match status" value="1"/>
</dbReference>
<dbReference type="InterPro" id="IPR012675">
    <property type="entry name" value="Beta-grasp_dom_sf"/>
</dbReference>
<proteinExistence type="predicted"/>
<evidence type="ECO:0000313" key="1">
    <source>
        <dbReference type="EMBL" id="QYB18958.1"/>
    </source>
</evidence>
<reference evidence="1" key="1">
    <citation type="journal article" date="2021" name="Int. J. Mol. Sci.">
        <title>Extreme Enlargement of the Inverted Repeat Region in the Plastid Genomes of Diatoms from the Genus Climaconeis.</title>
        <authorList>
            <person name="Gastineau R."/>
            <person name="Davidovich N.A."/>
            <person name="Davidovich O.I."/>
            <person name="Lemieux C."/>
            <person name="Turmel M."/>
            <person name="Wrobel R.J."/>
            <person name="Witkowski A."/>
        </authorList>
    </citation>
    <scope>NUCLEOTIDE SEQUENCE</scope>
    <source>
        <strain evidence="1">SZCZ1890</strain>
    </source>
</reference>
<dbReference type="NCBIfam" id="TIGR01683">
    <property type="entry name" value="thiS"/>
    <property type="match status" value="1"/>
</dbReference>
<dbReference type="EMBL" id="MZ365053">
    <property type="protein sequence ID" value="QYB18911.1"/>
    <property type="molecule type" value="Genomic_DNA"/>
</dbReference>
<dbReference type="PANTHER" id="PTHR34472">
    <property type="entry name" value="SULFUR CARRIER PROTEIN THIS"/>
    <property type="match status" value="1"/>
</dbReference>
<gene>
    <name evidence="1" type="primary">thiS</name>
</gene>
<dbReference type="InterPro" id="IPR003749">
    <property type="entry name" value="ThiS/MoaD-like"/>
</dbReference>
<dbReference type="InterPro" id="IPR016155">
    <property type="entry name" value="Mopterin_synth/thiamin_S_b"/>
</dbReference>
<name>A0A8F8SPK1_9STRA</name>
<accession>A0A8F8SPK1</accession>
<keyword evidence="1" id="KW-0934">Plastid</keyword>
<organism evidence="1">
    <name type="scientific">Climaconeis sp</name>
    <dbReference type="NCBI Taxonomy" id="2846830"/>
    <lineage>
        <taxon>Eukaryota</taxon>
        <taxon>Sar</taxon>
        <taxon>Stramenopiles</taxon>
        <taxon>Ochrophyta</taxon>
        <taxon>Bacillariophyta</taxon>
        <taxon>Bacillariophyceae</taxon>
        <taxon>Bacillariophycidae</taxon>
        <taxon>Naviculales</taxon>
        <taxon>Berkeleyaceae</taxon>
        <taxon>Climaconeis</taxon>
    </lineage>
</organism>
<dbReference type="Pfam" id="PF02597">
    <property type="entry name" value="ThiS"/>
    <property type="match status" value="1"/>
</dbReference>
<sequence length="70" mass="8322">MASFKYFVLNGERYSTDYNLTILELLYYFNYNNILIVLEYNNKIYNKEDWNNIIINNNDKIEIVTIVGGG</sequence>
<protein>
    <submittedName>
        <fullName evidence="1">Thiamine biosynthesis protein S</fullName>
    </submittedName>
</protein>
<dbReference type="EMBL" id="MZ365053">
    <property type="protein sequence ID" value="QYB18958.1"/>
    <property type="molecule type" value="Genomic_DNA"/>
</dbReference>